<evidence type="ECO:0008006" key="4">
    <source>
        <dbReference type="Google" id="ProtNLM"/>
    </source>
</evidence>
<keyword evidence="1" id="KW-0472">Membrane</keyword>
<organism evidence="2 3">
    <name type="scientific">Candidatus Woesebacteria bacterium RIFCSPLOWO2_01_FULL_39_10b</name>
    <dbReference type="NCBI Taxonomy" id="1802517"/>
    <lineage>
        <taxon>Bacteria</taxon>
        <taxon>Candidatus Woeseibacteriota</taxon>
    </lineage>
</organism>
<keyword evidence="1" id="KW-1133">Transmembrane helix</keyword>
<proteinExistence type="predicted"/>
<evidence type="ECO:0000256" key="1">
    <source>
        <dbReference type="SAM" id="Phobius"/>
    </source>
</evidence>
<comment type="caution">
    <text evidence="2">The sequence shown here is derived from an EMBL/GenBank/DDBJ whole genome shotgun (WGS) entry which is preliminary data.</text>
</comment>
<sequence>MDYMEKDMVPKESETIAAKRAARLAEKIREGKNFVIQRTWWSNSAFEILVILSILSLNLYQITPFFGTSAKDSFYSGPVIPLLAKLIELFGISLSVSLQTVNIFFYSFFPLTFYLFTRKISGRKAVAVLASLFVILPFYPFSYVRVAGSLAGVDSPHIASLSITPIALLLFFSFLTLGKVNSLIGAAIASAFVALVSPFGFMIFLIFAFILTFSEMLLGSGRLKLVRAVSVFIFAAGLTSFWYNPVFFLWILTGPLGIDIRYTMGKLIPVSFFTLPVLGAFGYLLFDRKSDLQTVFLASFFTISFALISLAGGGIFPSHPSRYVAELGISLSFLLSVSLVKLVDYLSLRENKLGKIISQSTFSKMGLMGLFITLVLTILVYKDRLNMFEGSVLGIWEGIDKGSIWQAKERYSGGLASGLGYFISLISVLILGIVAKRSLGNISKKSGVS</sequence>
<dbReference type="STRING" id="1802517.A2892_03455"/>
<accession>A0A1F8B5R9</accession>
<dbReference type="Proteomes" id="UP000176404">
    <property type="component" value="Unassembled WGS sequence"/>
</dbReference>
<keyword evidence="1" id="KW-0812">Transmembrane</keyword>
<evidence type="ECO:0000313" key="2">
    <source>
        <dbReference type="EMBL" id="OGM59382.1"/>
    </source>
</evidence>
<feature type="transmembrane region" description="Helical" evidence="1">
    <location>
        <begin position="125"/>
        <end position="146"/>
    </location>
</feature>
<dbReference type="EMBL" id="MGHD01000020">
    <property type="protein sequence ID" value="OGM59382.1"/>
    <property type="molecule type" value="Genomic_DNA"/>
</dbReference>
<feature type="transmembrane region" description="Helical" evidence="1">
    <location>
        <begin position="364"/>
        <end position="381"/>
    </location>
</feature>
<name>A0A1F8B5R9_9BACT</name>
<feature type="transmembrane region" description="Helical" evidence="1">
    <location>
        <begin position="158"/>
        <end position="177"/>
    </location>
</feature>
<feature type="transmembrane region" description="Helical" evidence="1">
    <location>
        <begin position="225"/>
        <end position="252"/>
    </location>
</feature>
<feature type="transmembrane region" description="Helical" evidence="1">
    <location>
        <begin position="82"/>
        <end position="105"/>
    </location>
</feature>
<reference evidence="2 3" key="1">
    <citation type="journal article" date="2016" name="Nat. Commun.">
        <title>Thousands of microbial genomes shed light on interconnected biogeochemical processes in an aquifer system.</title>
        <authorList>
            <person name="Anantharaman K."/>
            <person name="Brown C.T."/>
            <person name="Hug L.A."/>
            <person name="Sharon I."/>
            <person name="Castelle C.J."/>
            <person name="Probst A.J."/>
            <person name="Thomas B.C."/>
            <person name="Singh A."/>
            <person name="Wilkins M.J."/>
            <person name="Karaoz U."/>
            <person name="Brodie E.L."/>
            <person name="Williams K.H."/>
            <person name="Hubbard S.S."/>
            <person name="Banfield J.F."/>
        </authorList>
    </citation>
    <scope>NUCLEOTIDE SEQUENCE [LARGE SCALE GENOMIC DNA]</scope>
</reference>
<feature type="transmembrane region" description="Helical" evidence="1">
    <location>
        <begin position="183"/>
        <end position="213"/>
    </location>
</feature>
<dbReference type="AlphaFoldDB" id="A0A1F8B5R9"/>
<feature type="transmembrane region" description="Helical" evidence="1">
    <location>
        <begin position="415"/>
        <end position="435"/>
    </location>
</feature>
<feature type="transmembrane region" description="Helical" evidence="1">
    <location>
        <begin position="295"/>
        <end position="317"/>
    </location>
</feature>
<gene>
    <name evidence="2" type="ORF">A2892_03455</name>
</gene>
<feature type="transmembrane region" description="Helical" evidence="1">
    <location>
        <begin position="40"/>
        <end position="61"/>
    </location>
</feature>
<protein>
    <recommendedName>
        <fullName evidence="4">Glycosyltransferase RgtA/B/C/D-like domain-containing protein</fullName>
    </recommendedName>
</protein>
<evidence type="ECO:0000313" key="3">
    <source>
        <dbReference type="Proteomes" id="UP000176404"/>
    </source>
</evidence>
<feature type="transmembrane region" description="Helical" evidence="1">
    <location>
        <begin position="267"/>
        <end position="286"/>
    </location>
</feature>
<feature type="transmembrane region" description="Helical" evidence="1">
    <location>
        <begin position="323"/>
        <end position="343"/>
    </location>
</feature>